<name>A0ACB8FFH6_9SAUR</name>
<organism evidence="1 2">
    <name type="scientific">Sphaerodactylus townsendi</name>
    <dbReference type="NCBI Taxonomy" id="933632"/>
    <lineage>
        <taxon>Eukaryota</taxon>
        <taxon>Metazoa</taxon>
        <taxon>Chordata</taxon>
        <taxon>Craniata</taxon>
        <taxon>Vertebrata</taxon>
        <taxon>Euteleostomi</taxon>
        <taxon>Lepidosauria</taxon>
        <taxon>Squamata</taxon>
        <taxon>Bifurcata</taxon>
        <taxon>Gekkota</taxon>
        <taxon>Sphaerodactylidae</taxon>
        <taxon>Sphaerodactylus</taxon>
    </lineage>
</organism>
<reference evidence="1" key="1">
    <citation type="submission" date="2021-08" db="EMBL/GenBank/DDBJ databases">
        <title>The first chromosome-level gecko genome reveals the dynamic sex chromosomes of Neotropical dwarf geckos (Sphaerodactylidae: Sphaerodactylus).</title>
        <authorList>
            <person name="Pinto B.J."/>
            <person name="Keating S.E."/>
            <person name="Gamble T."/>
        </authorList>
    </citation>
    <scope>NUCLEOTIDE SEQUENCE</scope>
    <source>
        <strain evidence="1">TG3544</strain>
    </source>
</reference>
<evidence type="ECO:0000313" key="1">
    <source>
        <dbReference type="EMBL" id="KAH8004183.1"/>
    </source>
</evidence>
<proteinExistence type="predicted"/>
<accession>A0ACB8FFH6</accession>
<gene>
    <name evidence="1" type="ORF">K3G42_004367</name>
</gene>
<dbReference type="EMBL" id="CM037617">
    <property type="protein sequence ID" value="KAH8004183.1"/>
    <property type="molecule type" value="Genomic_DNA"/>
</dbReference>
<comment type="caution">
    <text evidence="1">The sequence shown here is derived from an EMBL/GenBank/DDBJ whole genome shotgun (WGS) entry which is preliminary data.</text>
</comment>
<protein>
    <submittedName>
        <fullName evidence="1">Uncharacterized protein</fullName>
    </submittedName>
</protein>
<evidence type="ECO:0000313" key="2">
    <source>
        <dbReference type="Proteomes" id="UP000827872"/>
    </source>
</evidence>
<dbReference type="Proteomes" id="UP000827872">
    <property type="component" value="Linkage Group LG04"/>
</dbReference>
<sequence>MWISPLDRDRLQALPAAVPGAQLLLGLAGSVAIAPAGDAWPHHRSRSVVKAGAGATGSCSPDNGDWSKNRLQLGLRPP</sequence>
<keyword evidence="2" id="KW-1185">Reference proteome</keyword>